<reference evidence="2 3" key="1">
    <citation type="journal article" date="2018" name="ISME J.">
        <title>Involvement of Burkholderiaceae and sulfurous volatiles in disease-suppressive soils.</title>
        <authorList>
            <person name="Carrion V.J."/>
            <person name="Cordovez V."/>
            <person name="Tyc O."/>
            <person name="Etalo D.W."/>
            <person name="de Bruijn I."/>
            <person name="de Jager V.C."/>
            <person name="Medema M.H."/>
            <person name="Eberl L."/>
            <person name="Raaijmakers J.M."/>
        </authorList>
    </citation>
    <scope>NUCLEOTIDE SEQUENCE [LARGE SCALE GENOMIC DNA]</scope>
    <source>
        <strain evidence="3">mHSR5</strain>
    </source>
</reference>
<evidence type="ECO:0000313" key="2">
    <source>
        <dbReference type="EMBL" id="AXF20921.1"/>
    </source>
</evidence>
<accession>A0A2Z5MUM2</accession>
<protein>
    <submittedName>
        <fullName evidence="2">Uncharacterized protein</fullName>
    </submittedName>
</protein>
<gene>
    <name evidence="2" type="ORF">CUJ89_10755</name>
</gene>
<dbReference type="RefSeq" id="WP_114177310.1">
    <property type="nucleotide sequence ID" value="NZ_CP024902.1"/>
</dbReference>
<proteinExistence type="predicted"/>
<dbReference type="Proteomes" id="UP000253104">
    <property type="component" value="Chromosome mHSR5_A"/>
</dbReference>
<name>A0A2Z5MUM2_BURPY</name>
<organism evidence="2 3">
    <name type="scientific">Burkholderia pyrrocinia</name>
    <name type="common">Pseudomonas pyrrocinia</name>
    <dbReference type="NCBI Taxonomy" id="60550"/>
    <lineage>
        <taxon>Bacteria</taxon>
        <taxon>Pseudomonadati</taxon>
        <taxon>Pseudomonadota</taxon>
        <taxon>Betaproteobacteria</taxon>
        <taxon>Burkholderiales</taxon>
        <taxon>Burkholderiaceae</taxon>
        <taxon>Burkholderia</taxon>
        <taxon>Burkholderia cepacia complex</taxon>
    </lineage>
</organism>
<evidence type="ECO:0000313" key="3">
    <source>
        <dbReference type="Proteomes" id="UP000253104"/>
    </source>
</evidence>
<sequence length="97" mass="9977">MNKTISMPIAVLALTLAIPAFSATPADNVAWSARPVQVAASSTECSAYSRLVFLSDKPLSTEAVLKSVGTMLAVSALSFTGGSQGIGPIHVRKPACE</sequence>
<feature type="chain" id="PRO_5016243571" evidence="1">
    <location>
        <begin position="23"/>
        <end position="97"/>
    </location>
</feature>
<dbReference type="OrthoDB" id="9035747at2"/>
<dbReference type="EMBL" id="CP024902">
    <property type="protein sequence ID" value="AXF20921.1"/>
    <property type="molecule type" value="Genomic_DNA"/>
</dbReference>
<dbReference type="AlphaFoldDB" id="A0A2Z5MUM2"/>
<keyword evidence="1" id="KW-0732">Signal</keyword>
<evidence type="ECO:0000256" key="1">
    <source>
        <dbReference type="SAM" id="SignalP"/>
    </source>
</evidence>
<feature type="signal peptide" evidence="1">
    <location>
        <begin position="1"/>
        <end position="22"/>
    </location>
</feature>